<dbReference type="InterPro" id="IPR027417">
    <property type="entry name" value="P-loop_NTPase"/>
</dbReference>
<sequence>MKYPSIAIIGKSRTGKSTIAEFIASYTGNHHMGFGKAMKDEFHRTFPDIPRTPKPREEYIKYGQAMREIDEDVWVKKLSAQMPVGSVGVVIDDVRQENELDFCIRGGMLIIQVVCDDDIALKRAEHLGEDLEINNELDVVFDGKDIPIDAVITNNGRSYTEVYDQILDLLESWKKDEFPRDK</sequence>
<proteinExistence type="predicted"/>
<accession>A0A059T5H1</accession>
<reference evidence="1" key="1">
    <citation type="journal article" date="2014" name="Appl. Environ. Microbiol.">
        <title>Comparative genomic and morphological analysis of Listeria phages isolated from farm environments.</title>
        <authorList>
            <person name="Denes T."/>
            <person name="Vongkamjan K."/>
            <person name="Ackermann H.W."/>
            <person name="Moreno Switt A.I."/>
            <person name="Wiedmann M."/>
            <person name="den Bakker H.C."/>
        </authorList>
    </citation>
    <scope>NUCLEOTIDE SEQUENCE</scope>
</reference>
<gene>
    <name evidence="1" type="ORF">LP032_029</name>
</gene>
<protein>
    <submittedName>
        <fullName evidence="1">p-loop containing nucleoside triphosphate hydrolase</fullName>
    </submittedName>
</protein>
<organism evidence="1">
    <name type="scientific">Listeria phage LP-032</name>
    <dbReference type="NCBI Taxonomy" id="1173746"/>
    <lineage>
        <taxon>Viruses</taxon>
        <taxon>Duplodnaviria</taxon>
        <taxon>Heunggongvirae</taxon>
        <taxon>Uroviricota</taxon>
        <taxon>Caudoviricetes</taxon>
        <taxon>Homburgvirus</taxon>
        <taxon>Homburgvirus LP26</taxon>
    </lineage>
</organism>
<evidence type="ECO:0000313" key="1">
    <source>
        <dbReference type="EMBL" id="AHL18878.1"/>
    </source>
</evidence>
<dbReference type="Pfam" id="PF13238">
    <property type="entry name" value="AAA_18"/>
    <property type="match status" value="1"/>
</dbReference>
<dbReference type="Gene3D" id="3.40.50.300">
    <property type="entry name" value="P-loop containing nucleotide triphosphate hydrolases"/>
    <property type="match status" value="1"/>
</dbReference>
<dbReference type="GO" id="GO:0016787">
    <property type="term" value="F:hydrolase activity"/>
    <property type="evidence" value="ECO:0007669"/>
    <property type="project" value="UniProtKB-KW"/>
</dbReference>
<keyword evidence="1" id="KW-0378">Hydrolase</keyword>
<name>A0A059T5H1_9CAUD</name>
<dbReference type="EMBL" id="KJ094025">
    <property type="protein sequence ID" value="AHL18878.1"/>
    <property type="molecule type" value="Genomic_DNA"/>
</dbReference>
<dbReference type="SUPFAM" id="SSF52540">
    <property type="entry name" value="P-loop containing nucleoside triphosphate hydrolases"/>
    <property type="match status" value="1"/>
</dbReference>